<dbReference type="Gene3D" id="3.30.1490.20">
    <property type="entry name" value="ATP-grasp fold, A domain"/>
    <property type="match status" value="1"/>
</dbReference>
<gene>
    <name evidence="2" type="ORF">GCM10025876_06070</name>
</gene>
<comment type="caution">
    <text evidence="2">The sequence shown here is derived from an EMBL/GenBank/DDBJ whole genome shotgun (WGS) entry which is preliminary data.</text>
</comment>
<dbReference type="SUPFAM" id="SSF52440">
    <property type="entry name" value="PreATP-grasp domain"/>
    <property type="match status" value="1"/>
</dbReference>
<evidence type="ECO:0000313" key="3">
    <source>
        <dbReference type="Proteomes" id="UP001157125"/>
    </source>
</evidence>
<dbReference type="InterPro" id="IPR000291">
    <property type="entry name" value="D-Ala_lig_Van_CS"/>
</dbReference>
<dbReference type="Gene3D" id="3.40.50.20">
    <property type="match status" value="1"/>
</dbReference>
<dbReference type="PANTHER" id="PTHR23132">
    <property type="entry name" value="D-ALANINE--D-ALANINE LIGASE"/>
    <property type="match status" value="1"/>
</dbReference>
<dbReference type="InterPro" id="IPR011127">
    <property type="entry name" value="Dala_Dala_lig_N"/>
</dbReference>
<protein>
    <recommendedName>
        <fullName evidence="1">D-alanine--D-alanine ligase N-terminal domain-containing protein</fullName>
    </recommendedName>
</protein>
<feature type="domain" description="D-alanine--D-alanine ligase N-terminal" evidence="1">
    <location>
        <begin position="12"/>
        <end position="45"/>
    </location>
</feature>
<evidence type="ECO:0000313" key="2">
    <source>
        <dbReference type="EMBL" id="GMA34403.1"/>
    </source>
</evidence>
<organism evidence="2 3">
    <name type="scientific">Demequina litorisediminis</name>
    <dbReference type="NCBI Taxonomy" id="1849022"/>
    <lineage>
        <taxon>Bacteria</taxon>
        <taxon>Bacillati</taxon>
        <taxon>Actinomycetota</taxon>
        <taxon>Actinomycetes</taxon>
        <taxon>Micrococcales</taxon>
        <taxon>Demequinaceae</taxon>
        <taxon>Demequina</taxon>
    </lineage>
</organism>
<accession>A0ABQ6I974</accession>
<dbReference type="InterPro" id="IPR016185">
    <property type="entry name" value="PreATP-grasp_dom_sf"/>
</dbReference>
<proteinExistence type="predicted"/>
<dbReference type="PROSITE" id="PS00843">
    <property type="entry name" value="DALA_DALA_LIGASE_1"/>
    <property type="match status" value="1"/>
</dbReference>
<dbReference type="InterPro" id="IPR013815">
    <property type="entry name" value="ATP_grasp_subdomain_1"/>
</dbReference>
<dbReference type="Proteomes" id="UP001157125">
    <property type="component" value="Unassembled WGS sequence"/>
</dbReference>
<keyword evidence="3" id="KW-1185">Reference proteome</keyword>
<dbReference type="PANTHER" id="PTHR23132:SF25">
    <property type="entry name" value="D-ALANINE--D-ALANINE LIGASE A"/>
    <property type="match status" value="1"/>
</dbReference>
<sequence length="97" mass="10117">MVGEDGMVAPFAAIDVVFPVLHGPYGEDGTVQGALELVDVRYVGSGVLASAAGMDKQFMKTAFRSAGLPVTPDVTLLRGDRVADFAAQVEEPACRCS</sequence>
<evidence type="ECO:0000259" key="1">
    <source>
        <dbReference type="Pfam" id="PF01820"/>
    </source>
</evidence>
<dbReference type="Pfam" id="PF01820">
    <property type="entry name" value="Dala_Dala_lig_N"/>
    <property type="match status" value="1"/>
</dbReference>
<dbReference type="EMBL" id="BSUN01000001">
    <property type="protein sequence ID" value="GMA34403.1"/>
    <property type="molecule type" value="Genomic_DNA"/>
</dbReference>
<reference evidence="3" key="1">
    <citation type="journal article" date="2019" name="Int. J. Syst. Evol. Microbiol.">
        <title>The Global Catalogue of Microorganisms (GCM) 10K type strain sequencing project: providing services to taxonomists for standard genome sequencing and annotation.</title>
        <authorList>
            <consortium name="The Broad Institute Genomics Platform"/>
            <consortium name="The Broad Institute Genome Sequencing Center for Infectious Disease"/>
            <person name="Wu L."/>
            <person name="Ma J."/>
        </authorList>
    </citation>
    <scope>NUCLEOTIDE SEQUENCE [LARGE SCALE GENOMIC DNA]</scope>
    <source>
        <strain evidence="3">NBRC 112299</strain>
    </source>
</reference>
<dbReference type="Gene3D" id="3.30.470.20">
    <property type="entry name" value="ATP-grasp fold, B domain"/>
    <property type="match status" value="1"/>
</dbReference>
<name>A0ABQ6I974_9MICO</name>